<dbReference type="EMBL" id="LR877152">
    <property type="protein sequence ID" value="CAD2217221.1"/>
    <property type="molecule type" value="Genomic_DNA"/>
</dbReference>
<feature type="region of interest" description="Disordered" evidence="1">
    <location>
        <begin position="302"/>
        <end position="353"/>
    </location>
</feature>
<sequence length="353" mass="39611">MSTAPPRKFPICEGWLDKMPLNRGFFSAKGWKKRYCFVVREGFGYGHKNPREGAASTGVRHLRPADAKVFIPFEKKKRSGSASFLNEVSLLPVYVIRDVSATGHPDLPTKCVDGVCCMMSETTVGGDVPSSSKCMHYYFALTFEEHKKRYMLFLRTSDVSTYINFVTYLPIYVHVGSAQTLIPVAHPLEVEKPIPVDMHVKKYGSPVANVKNNNGKGYYYPSTYEYTEDPDPCMESEKKSIRRQVLSWDAGEAARVKHKIVLAKKLKEKVTAEGAGSILVDPDTVLAEAIKEFDVLGVSVPEEEYDRKGGREEEELEETIREEPDSPREEAVEPAAAPKEVFSDRGNPTEEEE</sequence>
<reference evidence="2 3" key="1">
    <citation type="submission" date="2020-08" db="EMBL/GenBank/DDBJ databases">
        <authorList>
            <person name="Newling K."/>
            <person name="Davey J."/>
            <person name="Forrester S."/>
        </authorList>
    </citation>
    <scope>NUCLEOTIDE SEQUENCE [LARGE SCALE GENOMIC DNA]</scope>
    <source>
        <strain evidence="3">Crithidia deanei Carvalho (ATCC PRA-265)</strain>
    </source>
</reference>
<dbReference type="OrthoDB" id="260220at2759"/>
<dbReference type="Proteomes" id="UP000515908">
    <property type="component" value="Chromosome 08"/>
</dbReference>
<evidence type="ECO:0000256" key="1">
    <source>
        <dbReference type="SAM" id="MobiDB-lite"/>
    </source>
</evidence>
<dbReference type="AlphaFoldDB" id="A0A7G2CDW7"/>
<gene>
    <name evidence="2" type="ORF">ADEAN_000469900</name>
</gene>
<protein>
    <recommendedName>
        <fullName evidence="4">PH domain-containing protein</fullName>
    </recommendedName>
</protein>
<accession>A0A7G2CDW7</accession>
<keyword evidence="3" id="KW-1185">Reference proteome</keyword>
<evidence type="ECO:0008006" key="4">
    <source>
        <dbReference type="Google" id="ProtNLM"/>
    </source>
</evidence>
<evidence type="ECO:0000313" key="2">
    <source>
        <dbReference type="EMBL" id="CAD2217221.1"/>
    </source>
</evidence>
<proteinExistence type="predicted"/>
<feature type="compositionally biased region" description="Basic and acidic residues" evidence="1">
    <location>
        <begin position="318"/>
        <end position="331"/>
    </location>
</feature>
<organism evidence="2 3">
    <name type="scientific">Angomonas deanei</name>
    <dbReference type="NCBI Taxonomy" id="59799"/>
    <lineage>
        <taxon>Eukaryota</taxon>
        <taxon>Discoba</taxon>
        <taxon>Euglenozoa</taxon>
        <taxon>Kinetoplastea</taxon>
        <taxon>Metakinetoplastina</taxon>
        <taxon>Trypanosomatida</taxon>
        <taxon>Trypanosomatidae</taxon>
        <taxon>Strigomonadinae</taxon>
        <taxon>Angomonas</taxon>
    </lineage>
</organism>
<evidence type="ECO:0000313" key="3">
    <source>
        <dbReference type="Proteomes" id="UP000515908"/>
    </source>
</evidence>
<name>A0A7G2CDW7_9TRYP</name>
<dbReference type="SUPFAM" id="SSF50729">
    <property type="entry name" value="PH domain-like"/>
    <property type="match status" value="1"/>
</dbReference>
<dbReference type="VEuPathDB" id="TriTrypDB:ADEAN_000469900"/>